<reference evidence="3 4" key="1">
    <citation type="submission" date="2011-02" db="EMBL/GenBank/DDBJ databases">
        <title>The Genome Sequence of Sphaeroforma arctica JP610.</title>
        <authorList>
            <consortium name="The Broad Institute Genome Sequencing Platform"/>
            <person name="Russ C."/>
            <person name="Cuomo C."/>
            <person name="Young S.K."/>
            <person name="Zeng Q."/>
            <person name="Gargeya S."/>
            <person name="Alvarado L."/>
            <person name="Berlin A."/>
            <person name="Chapman S.B."/>
            <person name="Chen Z."/>
            <person name="Freedman E."/>
            <person name="Gellesch M."/>
            <person name="Goldberg J."/>
            <person name="Griggs A."/>
            <person name="Gujja S."/>
            <person name="Heilman E."/>
            <person name="Heiman D."/>
            <person name="Howarth C."/>
            <person name="Mehta T."/>
            <person name="Neiman D."/>
            <person name="Pearson M."/>
            <person name="Roberts A."/>
            <person name="Saif S."/>
            <person name="Shea T."/>
            <person name="Shenoy N."/>
            <person name="Sisk P."/>
            <person name="Stolte C."/>
            <person name="Sykes S."/>
            <person name="White J."/>
            <person name="Yandava C."/>
            <person name="Burger G."/>
            <person name="Gray M.W."/>
            <person name="Holland P.W.H."/>
            <person name="King N."/>
            <person name="Lang F.B.F."/>
            <person name="Roger A.J."/>
            <person name="Ruiz-Trillo I."/>
            <person name="Haas B."/>
            <person name="Nusbaum C."/>
            <person name="Birren B."/>
        </authorList>
    </citation>
    <scope>NUCLEOTIDE SEQUENCE [LARGE SCALE GENOMIC DNA]</scope>
    <source>
        <strain evidence="3 4">JP610</strain>
    </source>
</reference>
<gene>
    <name evidence="3" type="ORF">SARC_03027</name>
</gene>
<organism evidence="3 4">
    <name type="scientific">Sphaeroforma arctica JP610</name>
    <dbReference type="NCBI Taxonomy" id="667725"/>
    <lineage>
        <taxon>Eukaryota</taxon>
        <taxon>Ichthyosporea</taxon>
        <taxon>Ichthyophonida</taxon>
        <taxon>Sphaeroforma</taxon>
    </lineage>
</organism>
<dbReference type="GO" id="GO:0098588">
    <property type="term" value="C:bounding membrane of organelle"/>
    <property type="evidence" value="ECO:0007669"/>
    <property type="project" value="UniProtKB-ARBA"/>
</dbReference>
<feature type="transmembrane region" description="Helical" evidence="1">
    <location>
        <begin position="27"/>
        <end position="47"/>
    </location>
</feature>
<proteinExistence type="predicted"/>
<dbReference type="AlphaFoldDB" id="A0A0L0G794"/>
<dbReference type="EMBL" id="KQ241742">
    <property type="protein sequence ID" value="KNC84756.1"/>
    <property type="molecule type" value="Genomic_DNA"/>
</dbReference>
<keyword evidence="1" id="KW-0812">Transmembrane</keyword>
<dbReference type="RefSeq" id="XP_014158658.1">
    <property type="nucleotide sequence ID" value="XM_014303183.1"/>
</dbReference>
<evidence type="ECO:0000256" key="1">
    <source>
        <dbReference type="SAM" id="Phobius"/>
    </source>
</evidence>
<dbReference type="Pfam" id="PF06398">
    <property type="entry name" value="Pex24p"/>
    <property type="match status" value="1"/>
</dbReference>
<dbReference type="GeneID" id="25903531"/>
<protein>
    <recommendedName>
        <fullName evidence="2">TECPR1-like DysF domain-containing protein</fullName>
    </recommendedName>
</protein>
<sequence>MQCYELLLPLIGYAQRAVKVLVWEPPLLTWLCYMAFTFVCFNPRFFIPIMHLPLIGVLVKKGWYRYLITQYTKYGTVGLYGRKYMGPLPSAKEVGLMDEFTYELDSGGEESDEERAIPAAGPPTDNEPLDPAVYGANGVKPSTVEDDLASLGALGTAIGALVAVVPGVQQYLDKAQNGIVSANDGIESLYAVFDWSNTTVSRDALIGLILSAFVFCFIELHLIVFAAGTAILFCTSDVGQKIIKFVSGVAKYLTTRRYKKMESSGSVHADADIQNNIYRAMRRRTKRLTVNRETTKSANVYLATNTRTPTQNAIVSPKSAVVKPPKAASVM</sequence>
<keyword evidence="1" id="KW-1133">Transmembrane helix</keyword>
<dbReference type="Proteomes" id="UP000054560">
    <property type="component" value="Unassembled WGS sequence"/>
</dbReference>
<dbReference type="InterPro" id="IPR010482">
    <property type="entry name" value="TECPR1-like_DysF"/>
</dbReference>
<feature type="transmembrane region" description="Helical" evidence="1">
    <location>
        <begin position="204"/>
        <end position="234"/>
    </location>
</feature>
<name>A0A0L0G794_9EUKA</name>
<accession>A0A0L0G794</accession>
<keyword evidence="1" id="KW-0472">Membrane</keyword>
<evidence type="ECO:0000259" key="2">
    <source>
        <dbReference type="Pfam" id="PF06398"/>
    </source>
</evidence>
<keyword evidence="4" id="KW-1185">Reference proteome</keyword>
<evidence type="ECO:0000313" key="4">
    <source>
        <dbReference type="Proteomes" id="UP000054560"/>
    </source>
</evidence>
<dbReference type="GO" id="GO:0005737">
    <property type="term" value="C:cytoplasm"/>
    <property type="evidence" value="ECO:0007669"/>
    <property type="project" value="UniProtKB-ARBA"/>
</dbReference>
<evidence type="ECO:0000313" key="3">
    <source>
        <dbReference type="EMBL" id="KNC84756.1"/>
    </source>
</evidence>
<feature type="domain" description="TECPR1-like DysF" evidence="2">
    <location>
        <begin position="11"/>
        <end position="286"/>
    </location>
</feature>